<sequence length="111" mass="10935">MKNFIQPGKSIDISAPAGGVTSGLIVVIGSLVGVTAAAALEGEAVSISTEGVFELPKVSALAIAVGDKVYWDAAAKVVTKTTTGNTLVGIAVEAAANPSPTVKLKLGATTV</sequence>
<dbReference type="PIRSF" id="PIRSF030771">
    <property type="entry name" value="UCP030771"/>
    <property type="match status" value="1"/>
</dbReference>
<keyword evidence="3" id="KW-1185">Reference proteome</keyword>
<comment type="caution">
    <text evidence="2">The sequence shown here is derived from an EMBL/GenBank/DDBJ whole genome shotgun (WGS) entry which is preliminary data.</text>
</comment>
<keyword evidence="1" id="KW-1133">Transmembrane helix</keyword>
<evidence type="ECO:0000256" key="1">
    <source>
        <dbReference type="SAM" id="Phobius"/>
    </source>
</evidence>
<dbReference type="Pfam" id="PF09956">
    <property type="entry name" value="Phage_cement_2"/>
    <property type="match status" value="1"/>
</dbReference>
<accession>A0ABW3YWK0</accession>
<keyword evidence="1" id="KW-0472">Membrane</keyword>
<evidence type="ECO:0000313" key="3">
    <source>
        <dbReference type="Proteomes" id="UP001597173"/>
    </source>
</evidence>
<dbReference type="Proteomes" id="UP001597173">
    <property type="component" value="Unassembled WGS sequence"/>
</dbReference>
<protein>
    <submittedName>
        <fullName evidence="2">DUF2190 family protein</fullName>
    </submittedName>
</protein>
<dbReference type="RefSeq" id="WP_374838471.1">
    <property type="nucleotide sequence ID" value="NZ_JBHEEW010000007.1"/>
</dbReference>
<reference evidence="3" key="1">
    <citation type="journal article" date="2019" name="Int. J. Syst. Evol. Microbiol.">
        <title>The Global Catalogue of Microorganisms (GCM) 10K type strain sequencing project: providing services to taxonomists for standard genome sequencing and annotation.</title>
        <authorList>
            <consortium name="The Broad Institute Genomics Platform"/>
            <consortium name="The Broad Institute Genome Sequencing Center for Infectious Disease"/>
            <person name="Wu L."/>
            <person name="Ma J."/>
        </authorList>
    </citation>
    <scope>NUCLEOTIDE SEQUENCE [LARGE SCALE GENOMIC DNA]</scope>
    <source>
        <strain evidence="3">CCUG 55609</strain>
    </source>
</reference>
<name>A0ABW3YWK0_MYCRA</name>
<keyword evidence="1" id="KW-0812">Transmembrane</keyword>
<gene>
    <name evidence="2" type="ORF">ACFQ33_10340</name>
</gene>
<organism evidence="2 3">
    <name type="scientific">Mycoplana ramosa</name>
    <name type="common">Mycoplana bullata</name>
    <dbReference type="NCBI Taxonomy" id="40837"/>
    <lineage>
        <taxon>Bacteria</taxon>
        <taxon>Pseudomonadati</taxon>
        <taxon>Pseudomonadota</taxon>
        <taxon>Alphaproteobacteria</taxon>
        <taxon>Hyphomicrobiales</taxon>
        <taxon>Rhizobiaceae</taxon>
        <taxon>Mycoplana</taxon>
    </lineage>
</organism>
<feature type="transmembrane region" description="Helical" evidence="1">
    <location>
        <begin position="20"/>
        <end position="40"/>
    </location>
</feature>
<proteinExistence type="predicted"/>
<evidence type="ECO:0000313" key="2">
    <source>
        <dbReference type="EMBL" id="MFD1328289.1"/>
    </source>
</evidence>
<dbReference type="InterPro" id="IPR011231">
    <property type="entry name" value="Phage_VT1-Sakai_H0018"/>
</dbReference>
<dbReference type="EMBL" id="JBHTNF010000005">
    <property type="protein sequence ID" value="MFD1328289.1"/>
    <property type="molecule type" value="Genomic_DNA"/>
</dbReference>